<dbReference type="EMBL" id="CP099422">
    <property type="protein sequence ID" value="USW53968.1"/>
    <property type="molecule type" value="Genomic_DNA"/>
</dbReference>
<dbReference type="OrthoDB" id="5376498at2759"/>
<dbReference type="Proteomes" id="UP001056384">
    <property type="component" value="Chromosome 5"/>
</dbReference>
<keyword evidence="2" id="KW-1185">Reference proteome</keyword>
<accession>A0A9Q9AXM9</accession>
<dbReference type="AlphaFoldDB" id="A0A9Q9AXM9"/>
<evidence type="ECO:0000313" key="1">
    <source>
        <dbReference type="EMBL" id="USW53968.1"/>
    </source>
</evidence>
<proteinExistence type="predicted"/>
<protein>
    <submittedName>
        <fullName evidence="1">Uncharacterized protein</fullName>
    </submittedName>
</protein>
<name>A0A9Q9AXM9_9PEZI</name>
<sequence length="172" mass="18780">MSRVTPSARTWTLRFKNHTSTVLLEVDPLQRLGAVREELLHALIEATPGGKLNGHDVPKNADYIKLGIANDRNELSKGYSSIEVELEDVNESGKGKGKAAVGKTKSGFAALKDCPQGIGLKNGDVVAFKFIDADHDIHGEDSEEFVEEWDVVVPTIEDSYREDDEGLGMDEG</sequence>
<gene>
    <name evidence="1" type="ORF">Slin15195_G072870</name>
</gene>
<organism evidence="1 2">
    <name type="scientific">Septoria linicola</name>
    <dbReference type="NCBI Taxonomy" id="215465"/>
    <lineage>
        <taxon>Eukaryota</taxon>
        <taxon>Fungi</taxon>
        <taxon>Dikarya</taxon>
        <taxon>Ascomycota</taxon>
        <taxon>Pezizomycotina</taxon>
        <taxon>Dothideomycetes</taxon>
        <taxon>Dothideomycetidae</taxon>
        <taxon>Mycosphaerellales</taxon>
        <taxon>Mycosphaerellaceae</taxon>
        <taxon>Septoria</taxon>
    </lineage>
</organism>
<reference evidence="1" key="1">
    <citation type="submission" date="2022-06" db="EMBL/GenBank/DDBJ databases">
        <title>Complete genome sequences of two strains of the flax pathogen Septoria linicola.</title>
        <authorList>
            <person name="Lapalu N."/>
            <person name="Simon A."/>
            <person name="Demenou B."/>
            <person name="Paumier D."/>
            <person name="Guillot M.-P."/>
            <person name="Gout L."/>
            <person name="Valade R."/>
        </authorList>
    </citation>
    <scope>NUCLEOTIDE SEQUENCE</scope>
    <source>
        <strain evidence="1">SE15195</strain>
    </source>
</reference>
<evidence type="ECO:0000313" key="2">
    <source>
        <dbReference type="Proteomes" id="UP001056384"/>
    </source>
</evidence>